<dbReference type="KEGG" id="xbo:XBJ1_0469"/>
<name>D3UWA9_XENBS</name>
<reference evidence="1 2" key="1">
    <citation type="journal article" date="2011" name="PLoS ONE">
        <title>The entomopathogenic bacterial endosymbionts xenorhabdus and photorhabdus: convergent lifestyles from divergent genomes.</title>
        <authorList>
            <person name="Chaston J.M."/>
            <person name="Suen G."/>
            <person name="Tucker S.L."/>
            <person name="Andersen A.W."/>
            <person name="Bhasin A."/>
            <person name="Bode E."/>
            <person name="Bode H.B."/>
            <person name="Brachmann A.O."/>
            <person name="Cowles C.E."/>
            <person name="Cowles K.N."/>
            <person name="Darby C."/>
            <person name="de Leon L."/>
            <person name="Drace K."/>
            <person name="Du Z."/>
            <person name="Givaudan A."/>
            <person name="Herbert Tran E.E."/>
            <person name="Jewell K.A."/>
            <person name="Knack J.J."/>
            <person name="Krasomil-Osterfeld K.C."/>
            <person name="Kukor R."/>
            <person name="Lanois A."/>
            <person name="Latreille P."/>
            <person name="Leimgruber N.K."/>
            <person name="Lipke C.M."/>
            <person name="Liu R."/>
            <person name="Lu X."/>
            <person name="Martens E.C."/>
            <person name="Marri P.R."/>
            <person name="Medigue C."/>
            <person name="Menard M.L."/>
            <person name="Miller N.M."/>
            <person name="Morales-Soto N."/>
            <person name="Norton S."/>
            <person name="Ogier J.C."/>
            <person name="Orchard S.S."/>
            <person name="Park D."/>
            <person name="Park Y."/>
            <person name="Qurollo B.A."/>
            <person name="Sugar D.R."/>
            <person name="Richards G.R."/>
            <person name="Rouy Z."/>
            <person name="Slominski B."/>
            <person name="Slominski K."/>
            <person name="Snyder H."/>
            <person name="Tjaden B.C."/>
            <person name="van der Hoeven R."/>
            <person name="Welch R.D."/>
            <person name="Wheeler C."/>
            <person name="Xiang B."/>
            <person name="Barbazuk B."/>
            <person name="Gaudriault S."/>
            <person name="Goodner B."/>
            <person name="Slater S.C."/>
            <person name="Forst S."/>
            <person name="Goldman B.S."/>
            <person name="Goodrich-Blair H."/>
        </authorList>
    </citation>
    <scope>NUCLEOTIDE SEQUENCE [LARGE SCALE GENOMIC DNA]</scope>
    <source>
        <strain evidence="1 2">SS-2004</strain>
    </source>
</reference>
<dbReference type="EMBL" id="FN667741">
    <property type="protein sequence ID" value="CBJ79618.1"/>
    <property type="molecule type" value="Genomic_DNA"/>
</dbReference>
<gene>
    <name evidence="1" type="ordered locus">XBJ1_0469</name>
</gene>
<dbReference type="STRING" id="406818.XBJ1_0469"/>
<evidence type="ECO:0000313" key="1">
    <source>
        <dbReference type="EMBL" id="CBJ79618.1"/>
    </source>
</evidence>
<organism evidence="1 2">
    <name type="scientific">Xenorhabdus bovienii (strain SS-2004)</name>
    <name type="common">Xenorhabdus nematophila subsp. bovienii</name>
    <dbReference type="NCBI Taxonomy" id="406818"/>
    <lineage>
        <taxon>Bacteria</taxon>
        <taxon>Pseudomonadati</taxon>
        <taxon>Pseudomonadota</taxon>
        <taxon>Gammaproteobacteria</taxon>
        <taxon>Enterobacterales</taxon>
        <taxon>Morganellaceae</taxon>
        <taxon>Xenorhabdus</taxon>
    </lineage>
</organism>
<protein>
    <submittedName>
        <fullName evidence="1">PTS family enzyme IIB'BC, fructose-specific</fullName>
    </submittedName>
</protein>
<sequence>MCISLSFVFGIEEFKESGTLAAALMQIGASSALSLMVPVLSGYPSLSA</sequence>
<proteinExistence type="predicted"/>
<dbReference type="eggNOG" id="COG1299">
    <property type="taxonomic scope" value="Bacteria"/>
</dbReference>
<dbReference type="HOGENOM" id="CLU_3159409_0_0_6"/>
<dbReference type="AlphaFoldDB" id="D3UWA9"/>
<evidence type="ECO:0000313" key="2">
    <source>
        <dbReference type="Proteomes" id="UP000002045"/>
    </source>
</evidence>
<accession>D3UWA9</accession>
<dbReference type="Proteomes" id="UP000002045">
    <property type="component" value="Chromosome"/>
</dbReference>